<dbReference type="EMBL" id="BLIV01000007">
    <property type="protein sequence ID" value="GFE51662.1"/>
    <property type="molecule type" value="Genomic_DNA"/>
</dbReference>
<dbReference type="RefSeq" id="WP_159979634.1">
    <property type="nucleotide sequence ID" value="NZ_BLIV01000007.1"/>
</dbReference>
<protein>
    <submittedName>
        <fullName evidence="2">Uncharacterized protein</fullName>
    </submittedName>
</protein>
<feature type="compositionally biased region" description="Basic and acidic residues" evidence="1">
    <location>
        <begin position="1"/>
        <end position="11"/>
    </location>
</feature>
<name>A0A640VVH7_9RHOB</name>
<evidence type="ECO:0000256" key="1">
    <source>
        <dbReference type="SAM" id="MobiDB-lite"/>
    </source>
</evidence>
<accession>A0A640VVH7</accession>
<organism evidence="2 3">
    <name type="scientific">Roseobacter cerasinus</name>
    <dbReference type="NCBI Taxonomy" id="2602289"/>
    <lineage>
        <taxon>Bacteria</taxon>
        <taxon>Pseudomonadati</taxon>
        <taxon>Pseudomonadota</taxon>
        <taxon>Alphaproteobacteria</taxon>
        <taxon>Rhodobacterales</taxon>
        <taxon>Roseobacteraceae</taxon>
        <taxon>Roseobacter</taxon>
    </lineage>
</organism>
<evidence type="ECO:0000313" key="3">
    <source>
        <dbReference type="Proteomes" id="UP000436522"/>
    </source>
</evidence>
<gene>
    <name evidence="2" type="ORF">So717_34150</name>
</gene>
<reference evidence="2 3" key="1">
    <citation type="submission" date="2019-12" db="EMBL/GenBank/DDBJ databases">
        <title>Roseobacter cerasinus sp. nov., isolated from seawater around aquaculture.</title>
        <authorList>
            <person name="Muramatsu S."/>
            <person name="Takabe Y."/>
            <person name="Mori K."/>
            <person name="Takaichi S."/>
            <person name="Hanada S."/>
        </authorList>
    </citation>
    <scope>NUCLEOTIDE SEQUENCE [LARGE SCALE GENOMIC DNA]</scope>
    <source>
        <strain evidence="2 3">AI77</strain>
    </source>
</reference>
<dbReference type="AlphaFoldDB" id="A0A640VVH7"/>
<dbReference type="OrthoDB" id="7726371at2"/>
<keyword evidence="3" id="KW-1185">Reference proteome</keyword>
<evidence type="ECO:0000313" key="2">
    <source>
        <dbReference type="EMBL" id="GFE51662.1"/>
    </source>
</evidence>
<proteinExistence type="predicted"/>
<sequence length="94" mass="9824">MRNASDTEWRTGDAPQAAEPTRGAAEAVIVPQPCAGALGLAVIYDRNSPPPRITITQVSQMIQTIHADGIAVAVMACAQSAGMNADDVPLIQRL</sequence>
<feature type="region of interest" description="Disordered" evidence="1">
    <location>
        <begin position="1"/>
        <end position="24"/>
    </location>
</feature>
<comment type="caution">
    <text evidence="2">The sequence shown here is derived from an EMBL/GenBank/DDBJ whole genome shotgun (WGS) entry which is preliminary data.</text>
</comment>
<dbReference type="Proteomes" id="UP000436522">
    <property type="component" value="Unassembled WGS sequence"/>
</dbReference>